<keyword evidence="1" id="KW-0472">Membrane</keyword>
<dbReference type="AlphaFoldDB" id="A0A964RLG5"/>
<evidence type="ECO:0000313" key="2">
    <source>
        <dbReference type="EMBL" id="MVX63752.1"/>
    </source>
</evidence>
<keyword evidence="1" id="KW-0812">Transmembrane</keyword>
<accession>A0A964RLG5</accession>
<reference evidence="2" key="1">
    <citation type="submission" date="2019-12" db="EMBL/GenBank/DDBJ databases">
        <title>Microbes associate with the intestines of laboratory mice.</title>
        <authorList>
            <person name="Navarre W."/>
            <person name="Wong E."/>
        </authorList>
    </citation>
    <scope>NUCLEOTIDE SEQUENCE</scope>
    <source>
        <strain evidence="2">NM79_F5</strain>
    </source>
</reference>
<feature type="transmembrane region" description="Helical" evidence="1">
    <location>
        <begin position="12"/>
        <end position="33"/>
    </location>
</feature>
<evidence type="ECO:0000256" key="1">
    <source>
        <dbReference type="SAM" id="Phobius"/>
    </source>
</evidence>
<sequence>MAGKESTEGISFAAGVVICIGVVSFGLMVYNVVTPMLSKGVKNTSAISQRISDSGYVQYDNGTKQGSEVISAINTQASDDLYIRVKTNSDSSGKTYTTTTYNVTDKDDDDYIEPTAKFDSELVKNTNDTVVGIVFTQD</sequence>
<evidence type="ECO:0000313" key="3">
    <source>
        <dbReference type="Proteomes" id="UP000656077"/>
    </source>
</evidence>
<proteinExistence type="predicted"/>
<dbReference type="EMBL" id="WSRQ01000010">
    <property type="protein sequence ID" value="MVX63752.1"/>
    <property type="molecule type" value="Genomic_DNA"/>
</dbReference>
<dbReference type="RefSeq" id="WP_160358846.1">
    <property type="nucleotide sequence ID" value="NZ_WSRQ01000010.1"/>
</dbReference>
<protein>
    <submittedName>
        <fullName evidence="2">Uncharacterized protein</fullName>
    </submittedName>
</protein>
<dbReference type="Proteomes" id="UP000656077">
    <property type="component" value="Unassembled WGS sequence"/>
</dbReference>
<name>A0A964RLG5_9CLOT</name>
<keyword evidence="1" id="KW-1133">Transmembrane helix</keyword>
<organism evidence="2 3">
    <name type="scientific">Clostridium chromiireducens</name>
    <dbReference type="NCBI Taxonomy" id="225345"/>
    <lineage>
        <taxon>Bacteria</taxon>
        <taxon>Bacillati</taxon>
        <taxon>Bacillota</taxon>
        <taxon>Clostridia</taxon>
        <taxon>Eubacteriales</taxon>
        <taxon>Clostridiaceae</taxon>
        <taxon>Clostridium</taxon>
    </lineage>
</organism>
<comment type="caution">
    <text evidence="2">The sequence shown here is derived from an EMBL/GenBank/DDBJ whole genome shotgun (WGS) entry which is preliminary data.</text>
</comment>
<gene>
    <name evidence="2" type="ORF">GKZ28_08595</name>
</gene>